<evidence type="ECO:0000256" key="1">
    <source>
        <dbReference type="SAM" id="MobiDB-lite"/>
    </source>
</evidence>
<accession>D4P7C9</accession>
<feature type="region of interest" description="Disordered" evidence="1">
    <location>
        <begin position="19"/>
        <end position="40"/>
    </location>
</feature>
<dbReference type="Proteomes" id="UP000002347">
    <property type="component" value="Segment"/>
</dbReference>
<dbReference type="EMBL" id="GU580941">
    <property type="protein sequence ID" value="ADD80909.1"/>
    <property type="molecule type" value="Genomic_DNA"/>
</dbReference>
<dbReference type="InterPro" id="IPR055635">
    <property type="entry name" value="DUF7211"/>
</dbReference>
<gene>
    <name evidence="2" type="ORF">Pepy6gene018</name>
</gene>
<sequence length="347" mass="38040">MSADTDDFLAHYGVKGMKWGVIRSDPSGGKKTGSSVDREFSDERVAKALSDFYKTKSSEQLNAEAQVKLRAQADRVHAHKPESDKSSDTDAFQEKLVPGGYTRNQKIAIGVGAAVAVGLLGYTAHKTVFARQGTARALESEWSGLFGTKADVSRERAGEFHGSSFGGLKNGKALDRPGFTIPKSTTFQRLSGHAESGADYSSGTYATFLSNDKRVYGRSEEFGTKKYTLQFQATEDIRVPSTKTVLDTLRKNMTESNKGVVPRDQDVMFSYHSMSGGEWKSSNSQRLIESLKKQGYSAIVDDMDAGYLGDLPVLFFGETRSVKAKKRSMLDYAMDYNAALPLLQTYA</sequence>
<evidence type="ECO:0000313" key="3">
    <source>
        <dbReference type="Proteomes" id="UP000002347"/>
    </source>
</evidence>
<evidence type="ECO:0000313" key="2">
    <source>
        <dbReference type="EMBL" id="ADD80909.1"/>
    </source>
</evidence>
<keyword evidence="3" id="KW-1185">Reference proteome</keyword>
<proteinExistence type="predicted"/>
<dbReference type="RefSeq" id="YP_009017632.1">
    <property type="nucleotide sequence ID" value="NC_023735.1"/>
</dbReference>
<organism evidence="2 3">
    <name type="scientific">Rhodococcus phage ReqiPepy6</name>
    <dbReference type="NCBI Taxonomy" id="691965"/>
    <lineage>
        <taxon>Viruses</taxon>
        <taxon>Duplodnaviria</taxon>
        <taxon>Heunggongvirae</taxon>
        <taxon>Uroviricota</taxon>
        <taxon>Caudoviricetes</taxon>
        <taxon>Pepyhexavirus</taxon>
        <taxon>Pepyhexavirus pepy6</taxon>
    </lineage>
</organism>
<dbReference type="GeneID" id="18565595"/>
<dbReference type="KEGG" id="vg:18565595"/>
<name>D4P7C9_9CAUD</name>
<reference evidence="2 3" key="1">
    <citation type="journal article" date="2011" name="Appl. Environ. Microbiol.">
        <title>Genomic and functional analyses of Rhodococcus equi phages ReqiPepy6, ReqiPoco6, ReqiPine5, and ReqiDocB7.</title>
        <authorList>
            <person name="Summer E.J."/>
            <person name="Liu M."/>
            <person name="Gill J.J."/>
            <person name="Grant M."/>
            <person name="Chan-Cortes T.N."/>
            <person name="Ferguson L."/>
            <person name="Janes C."/>
            <person name="Lange K."/>
            <person name="Bertoli M."/>
            <person name="Moore C."/>
            <person name="Orchard R.C."/>
            <person name="Cohen N."/>
            <person name="Young R."/>
        </authorList>
    </citation>
    <scope>NUCLEOTIDE SEQUENCE [LARGE SCALE GENOMIC DNA]</scope>
</reference>
<protein>
    <submittedName>
        <fullName evidence="2">Gp018</fullName>
    </submittedName>
</protein>
<dbReference type="Pfam" id="PF23847">
    <property type="entry name" value="DUF7211"/>
    <property type="match status" value="1"/>
</dbReference>
<dbReference type="OrthoDB" id="26291at10239"/>